<evidence type="ECO:0000313" key="2">
    <source>
        <dbReference type="EMBL" id="KAJ5349249.1"/>
    </source>
</evidence>
<feature type="compositionally biased region" description="Basic and acidic residues" evidence="1">
    <location>
        <begin position="980"/>
        <end position="996"/>
    </location>
</feature>
<comment type="caution">
    <text evidence="2">The sequence shown here is derived from an EMBL/GenBank/DDBJ whole genome shotgun (WGS) entry which is preliminary data.</text>
</comment>
<evidence type="ECO:0000256" key="1">
    <source>
        <dbReference type="SAM" id="MobiDB-lite"/>
    </source>
</evidence>
<feature type="region of interest" description="Disordered" evidence="1">
    <location>
        <begin position="980"/>
        <end position="1089"/>
    </location>
</feature>
<dbReference type="AlphaFoldDB" id="A0A9W9QZ93"/>
<gene>
    <name evidence="2" type="ORF">N7541_006976</name>
</gene>
<feature type="region of interest" description="Disordered" evidence="1">
    <location>
        <begin position="865"/>
        <end position="909"/>
    </location>
</feature>
<sequence>MTGEGGPTPFPRKPEQLVQPPQPLPLYDFKALADPPDTWAFLDVLYGRVEDCRVVKVSQLRVLVKHYFWGIDWAQNQKTARTTRKAHNQTTLTKALWKLFWYMQDEHRPKSYADLLNLDRDTGPRLFRYDITPRPPPLSQWFPNQPDDRAFILPAYFRPLDAPLDLPDVVIQQYMYSADSFNEPTVTQQMVDQPFDNEQQFLGINFAANRFLQMPPDDEDLVYDKELVQVPWYEQADYLFDADLEASFNIQTTPRKRKRSLSPSAPNYRGLAAPPASTVQAFQGPVFASRRDPSEWTWQPGLQPEYVSPPPDEPQVGPIIQLAEPVYEHQIVAEAIEKALMQVVYADLERDPSAPSRNEPVKNITAHRFKDLLQMKIGAFSNISSVRVSPITFKWDSKGASFPLRGRGPVWHADSCATDCVIMVGRLLDVGCTRVDRANNRSAEFTEIEKSYIEATNIAWEILDEKMAIRARDEFLQKFIDGQLHLRMGEPLPPWAVWSQVTKSISQFRYHHIERVTPCKCENTQSFINYHEGSCILPGYRRGDDKGVAVGTLIERCFYDRKSFSCKRCGDPLGVTGERRVGQLPLRLVMTFDVKTRLRNHTQHLSFKYTDYDDKKRVAHYRWLGGIYNNEEHARVYWTDSNRGEQTETNVMMYDSQLNKGLLLGGVPAFKPEDRVPNEWVNQRAIPLLFYERIMDPSSELLASAHTAVSDMASILQSDKNVLEAHVAWIPPSTEPQFDPWDRVLSDMGERFTDYNPSWGWDGDPSVNDLENPSATNVALDPALIDPTVIDQSLLDPSLYSNTSAPVFDISAFLESSMMDDDILAQQIPQGSMQDILKTHLFQSMLDTPDWLSSYEHLWPSGKPSKDGALEFPDLPTWPSPKGRKRRRMQSDTSMPDAYDQGSDQTTSGEHKAIVMLSQNIDPRQREAYENHQKEQELQAYLKRKKDKWWSEKKKERKSENEEQIRERNIKIYEAQKAKEKAKEEAKQKEKAKEQAAARATIKPATTRIPPTVASSSTAQQRGNAYSQSKAIQDEKAKQKADAVKKAAEAEAEAQRQAKIDERKAKKEASKPQAADTGAMKKSADVSEL</sequence>
<feature type="compositionally biased region" description="Polar residues" evidence="1">
    <location>
        <begin position="1013"/>
        <end position="1029"/>
    </location>
</feature>
<keyword evidence="3" id="KW-1185">Reference proteome</keyword>
<evidence type="ECO:0000313" key="3">
    <source>
        <dbReference type="Proteomes" id="UP001148299"/>
    </source>
</evidence>
<feature type="compositionally biased region" description="Basic and acidic residues" evidence="1">
    <location>
        <begin position="948"/>
        <end position="964"/>
    </location>
</feature>
<reference evidence="2" key="2">
    <citation type="journal article" date="2023" name="IMA Fungus">
        <title>Comparative genomic study of the Penicillium genus elucidates a diverse pangenome and 15 lateral gene transfer events.</title>
        <authorList>
            <person name="Petersen C."/>
            <person name="Sorensen T."/>
            <person name="Nielsen M.R."/>
            <person name="Sondergaard T.E."/>
            <person name="Sorensen J.L."/>
            <person name="Fitzpatrick D.A."/>
            <person name="Frisvad J.C."/>
            <person name="Nielsen K.L."/>
        </authorList>
    </citation>
    <scope>NUCLEOTIDE SEQUENCE</scope>
    <source>
        <strain evidence="2">IBT 35675</strain>
    </source>
</reference>
<dbReference type="Proteomes" id="UP001148299">
    <property type="component" value="Unassembled WGS sequence"/>
</dbReference>
<feature type="region of interest" description="Disordered" evidence="1">
    <location>
        <begin position="1"/>
        <end position="20"/>
    </location>
</feature>
<name>A0A9W9QZ93_PENBR</name>
<proteinExistence type="predicted"/>
<feature type="region of interest" description="Disordered" evidence="1">
    <location>
        <begin position="944"/>
        <end position="964"/>
    </location>
</feature>
<feature type="compositionally biased region" description="Basic and acidic residues" evidence="1">
    <location>
        <begin position="1032"/>
        <end position="1070"/>
    </location>
</feature>
<organism evidence="2 3">
    <name type="scientific">Penicillium brevicompactum</name>
    <dbReference type="NCBI Taxonomy" id="5074"/>
    <lineage>
        <taxon>Eukaryota</taxon>
        <taxon>Fungi</taxon>
        <taxon>Dikarya</taxon>
        <taxon>Ascomycota</taxon>
        <taxon>Pezizomycotina</taxon>
        <taxon>Eurotiomycetes</taxon>
        <taxon>Eurotiomycetidae</taxon>
        <taxon>Eurotiales</taxon>
        <taxon>Aspergillaceae</taxon>
        <taxon>Penicillium</taxon>
    </lineage>
</organism>
<dbReference type="EMBL" id="JAPZBR010000006">
    <property type="protein sequence ID" value="KAJ5349249.1"/>
    <property type="molecule type" value="Genomic_DNA"/>
</dbReference>
<reference evidence="2" key="1">
    <citation type="submission" date="2022-12" db="EMBL/GenBank/DDBJ databases">
        <authorList>
            <person name="Petersen C."/>
        </authorList>
    </citation>
    <scope>NUCLEOTIDE SEQUENCE</scope>
    <source>
        <strain evidence="2">IBT 35675</strain>
    </source>
</reference>
<protein>
    <submittedName>
        <fullName evidence="2">Uncharacterized protein</fullName>
    </submittedName>
</protein>
<accession>A0A9W9QZ93</accession>